<reference evidence="3" key="1">
    <citation type="submission" date="2015-08" db="EMBL/GenBank/DDBJ databases">
        <title>Vibrio galatheae sp. nov., a novel member of the Vibrionaceae family isolated from the Solomon Islands.</title>
        <authorList>
            <person name="Giubergia S."/>
            <person name="Machado H."/>
            <person name="Mateiu R.V."/>
            <person name="Gram L."/>
        </authorList>
    </citation>
    <scope>NUCLEOTIDE SEQUENCE [LARGE SCALE GENOMIC DNA]</scope>
    <source>
        <strain evidence="3">DSM 19134</strain>
    </source>
</reference>
<accession>A0A0M0HUK1</accession>
<protein>
    <submittedName>
        <fullName evidence="2">Uncharacterized protein</fullName>
    </submittedName>
</protein>
<dbReference type="Proteomes" id="UP000037530">
    <property type="component" value="Unassembled WGS sequence"/>
</dbReference>
<sequence length="156" mass="18252">MIFKRTLDEYIASPITQLEVSQFRYEYDTMHKRMSKIWKVWGIISTIIGIAAYLWVIYLSPTVIIGKFILGVIFAFFVFLSGIMVIDKFAERRYPLTFKVHNTILTDVKESLKEVTLDSDKLKGSERAIKLYEAIARTGRSPYSFEVDIMRELCRF</sequence>
<name>A0A0M0HUK1_9VIBR</name>
<evidence type="ECO:0000313" key="2">
    <source>
        <dbReference type="EMBL" id="KOO05766.1"/>
    </source>
</evidence>
<dbReference type="Pfam" id="PF07220">
    <property type="entry name" value="DUF1420"/>
    <property type="match status" value="1"/>
</dbReference>
<dbReference type="EMBL" id="LHPI01000027">
    <property type="protein sequence ID" value="KOO05766.1"/>
    <property type="molecule type" value="Genomic_DNA"/>
</dbReference>
<feature type="transmembrane region" description="Helical" evidence="1">
    <location>
        <begin position="64"/>
        <end position="86"/>
    </location>
</feature>
<dbReference type="InterPro" id="IPR010818">
    <property type="entry name" value="DUF1420"/>
</dbReference>
<dbReference type="PATRIC" id="fig|171383.3.peg.4154"/>
<gene>
    <name evidence="2" type="ORF">AKJ31_20340</name>
</gene>
<organism evidence="2 3">
    <name type="scientific">Vibrio hepatarius</name>
    <dbReference type="NCBI Taxonomy" id="171383"/>
    <lineage>
        <taxon>Bacteria</taxon>
        <taxon>Pseudomonadati</taxon>
        <taxon>Pseudomonadota</taxon>
        <taxon>Gammaproteobacteria</taxon>
        <taxon>Vibrionales</taxon>
        <taxon>Vibrionaceae</taxon>
        <taxon>Vibrio</taxon>
        <taxon>Vibrio oreintalis group</taxon>
    </lineage>
</organism>
<comment type="caution">
    <text evidence="2">The sequence shown here is derived from an EMBL/GenBank/DDBJ whole genome shotgun (WGS) entry which is preliminary data.</text>
</comment>
<evidence type="ECO:0000313" key="3">
    <source>
        <dbReference type="Proteomes" id="UP000037530"/>
    </source>
</evidence>
<dbReference type="RefSeq" id="WP_053410866.1">
    <property type="nucleotide sequence ID" value="NZ_LHPI01000027.1"/>
</dbReference>
<evidence type="ECO:0000256" key="1">
    <source>
        <dbReference type="SAM" id="Phobius"/>
    </source>
</evidence>
<proteinExistence type="predicted"/>
<keyword evidence="1" id="KW-1133">Transmembrane helix</keyword>
<keyword evidence="3" id="KW-1185">Reference proteome</keyword>
<dbReference type="AlphaFoldDB" id="A0A0M0HUK1"/>
<keyword evidence="1" id="KW-0812">Transmembrane</keyword>
<feature type="transmembrane region" description="Helical" evidence="1">
    <location>
        <begin position="40"/>
        <end position="58"/>
    </location>
</feature>
<keyword evidence="1" id="KW-0472">Membrane</keyword>